<feature type="binding site" evidence="1">
    <location>
        <position position="18"/>
    </location>
    <ligand>
        <name>S-adenosyl-L-methionine</name>
        <dbReference type="ChEBI" id="CHEBI:59789"/>
    </ligand>
</feature>
<reference evidence="2 3" key="1">
    <citation type="journal article" date="2013" name="Genome Announc.">
        <title>Genome Sequence of Moraxella macacae 0408225, a Novel Bacterial Species Isolated from a Cynomolgus Macaque with Epistaxis.</title>
        <authorList>
            <person name="Ladner J.T."/>
            <person name="Whitehouse C.A."/>
            <person name="Koroleva G.I."/>
            <person name="Palacios G.F."/>
        </authorList>
    </citation>
    <scope>NUCLEOTIDE SEQUENCE [LARGE SCALE GENOMIC DNA]</scope>
    <source>
        <strain evidence="2 3">0408225</strain>
    </source>
</reference>
<feature type="binding site" evidence="1">
    <location>
        <position position="41"/>
    </location>
    <ligand>
        <name>S-adenosyl-L-methionine</name>
        <dbReference type="ChEBI" id="CHEBI:59789"/>
    </ligand>
</feature>
<gene>
    <name evidence="1" type="primary">rlmJ</name>
    <name evidence="2" type="ORF">MOMA_07456</name>
</gene>
<dbReference type="InterPro" id="IPR029063">
    <property type="entry name" value="SAM-dependent_MTases_sf"/>
</dbReference>
<feature type="binding site" evidence="1">
    <location>
        <position position="171"/>
    </location>
    <ligand>
        <name>S-adenosyl-L-methionine</name>
        <dbReference type="ChEBI" id="CHEBI:59789"/>
    </ligand>
</feature>
<dbReference type="EMBL" id="ANIN01000002">
    <property type="protein sequence ID" value="ELA08379.1"/>
    <property type="molecule type" value="Genomic_DNA"/>
</dbReference>
<evidence type="ECO:0000313" key="2">
    <source>
        <dbReference type="EMBL" id="ELA08379.1"/>
    </source>
</evidence>
<dbReference type="GO" id="GO:0070475">
    <property type="term" value="P:rRNA base methylation"/>
    <property type="evidence" value="ECO:0007669"/>
    <property type="project" value="UniProtKB-UniRule"/>
</dbReference>
<dbReference type="SUPFAM" id="SSF53335">
    <property type="entry name" value="S-adenosyl-L-methionine-dependent methyltransferases"/>
    <property type="match status" value="1"/>
</dbReference>
<accession>L2F5N7</accession>
<feature type="active site" description="Proton acceptor" evidence="1">
    <location>
        <position position="171"/>
    </location>
</feature>
<keyword evidence="1" id="KW-0808">Transferase</keyword>
<dbReference type="eggNOG" id="COG2961">
    <property type="taxonomic scope" value="Bacteria"/>
</dbReference>
<dbReference type="Proteomes" id="UP000023795">
    <property type="component" value="Unassembled WGS sequence"/>
</dbReference>
<dbReference type="PATRIC" id="fig|1230338.3.peg.1590"/>
<comment type="caution">
    <text evidence="2">The sequence shown here is derived from an EMBL/GenBank/DDBJ whole genome shotgun (WGS) entry which is preliminary data.</text>
</comment>
<dbReference type="PANTHER" id="PTHR37426">
    <property type="entry name" value="RIBOSOMAL RNA LARGE SUBUNIT METHYLTRANSFERASE J"/>
    <property type="match status" value="1"/>
</dbReference>
<dbReference type="Gene3D" id="3.40.50.150">
    <property type="entry name" value="Vaccinia Virus protein VP39"/>
    <property type="match status" value="1"/>
</dbReference>
<comment type="function">
    <text evidence="1">Specifically methylates the adenine in position 2030 of 23S rRNA.</text>
</comment>
<comment type="similarity">
    <text evidence="1">Belongs to the RlmJ family.</text>
</comment>
<comment type="catalytic activity">
    <reaction evidence="1">
        <text>adenosine(2030) in 23S rRNA + S-adenosyl-L-methionine = N(6)-methyladenosine(2030) in 23S rRNA + S-adenosyl-L-homocysteine + H(+)</text>
        <dbReference type="Rhea" id="RHEA:43736"/>
        <dbReference type="Rhea" id="RHEA-COMP:10668"/>
        <dbReference type="Rhea" id="RHEA-COMP:10669"/>
        <dbReference type="ChEBI" id="CHEBI:15378"/>
        <dbReference type="ChEBI" id="CHEBI:57856"/>
        <dbReference type="ChEBI" id="CHEBI:59789"/>
        <dbReference type="ChEBI" id="CHEBI:74411"/>
        <dbReference type="ChEBI" id="CHEBI:74449"/>
        <dbReference type="EC" id="2.1.1.266"/>
    </reaction>
</comment>
<dbReference type="HAMAP" id="MF_00934">
    <property type="entry name" value="23SrRNA_methyltr_J"/>
    <property type="match status" value="1"/>
</dbReference>
<dbReference type="EC" id="2.1.1.266" evidence="1"/>
<keyword evidence="1" id="KW-0949">S-adenosyl-L-methionine</keyword>
<protein>
    <recommendedName>
        <fullName evidence="1">Ribosomal RNA large subunit methyltransferase J</fullName>
        <ecNumber evidence="1">2.1.1.266</ecNumber>
    </recommendedName>
    <alternativeName>
        <fullName evidence="1">23S rRNA (adenine(2030)-N6)-methyltransferase</fullName>
    </alternativeName>
    <alternativeName>
        <fullName evidence="1">23S rRNA m6A2030 methyltransferase</fullName>
    </alternativeName>
</protein>
<dbReference type="GO" id="GO:0036307">
    <property type="term" value="F:23S rRNA (adenine(2030)-N(6))-methyltransferase activity"/>
    <property type="evidence" value="ECO:0007669"/>
    <property type="project" value="UniProtKB-UniRule"/>
</dbReference>
<dbReference type="GO" id="GO:0003723">
    <property type="term" value="F:RNA binding"/>
    <property type="evidence" value="ECO:0007669"/>
    <property type="project" value="UniProtKB-UniRule"/>
</dbReference>
<evidence type="ECO:0000313" key="3">
    <source>
        <dbReference type="Proteomes" id="UP000023795"/>
    </source>
</evidence>
<proteinExistence type="inferred from homology"/>
<dbReference type="PANTHER" id="PTHR37426:SF1">
    <property type="entry name" value="RIBOSOMAL RNA LARGE SUBUNIT METHYLTRANSFERASE J"/>
    <property type="match status" value="1"/>
</dbReference>
<sequence length="294" mass="33498">MNYQHAYHAGNFADVVKHILLLQLLQQLSQKPKPFYTLDAYGGRGLYSLASVETKKTGEALGGVNKLLSVDNQKAPQAVQTYLNDLAYARKFYDKYVYTGSPWFIARHIQKQQAATGIKNRADAFEFKADEYDALNYQLHQLPIGIAHRNAYEGILAVIPPLEKRGLILIDPPFEQEHRDFSALVDLLQKAHKKWPTGIFALWYPIKNMEAVALFYKKMKRTGIKKQLICELNIYPTDLPMGLNGTGMLIVNPPYQFDKHADEILQYLQPILQHADSPKIPDDQKVNVTWLVGE</sequence>
<dbReference type="OrthoDB" id="9791274at2"/>
<feature type="binding site" evidence="1">
    <location>
        <position position="101"/>
    </location>
    <ligand>
        <name>S-adenosyl-L-methionine</name>
        <dbReference type="ChEBI" id="CHEBI:59789"/>
    </ligand>
</feature>
<evidence type="ECO:0000256" key="1">
    <source>
        <dbReference type="HAMAP-Rule" id="MF_00934"/>
    </source>
</evidence>
<dbReference type="RefSeq" id="WP_009501932.1">
    <property type="nucleotide sequence ID" value="NZ_ANIN01000002.1"/>
</dbReference>
<feature type="binding site" evidence="1">
    <location>
        <begin position="150"/>
        <end position="151"/>
    </location>
    <ligand>
        <name>S-adenosyl-L-methionine</name>
        <dbReference type="ChEBI" id="CHEBI:59789"/>
    </ligand>
</feature>
<keyword evidence="1" id="KW-0698">rRNA processing</keyword>
<dbReference type="GO" id="GO:0005829">
    <property type="term" value="C:cytosol"/>
    <property type="evidence" value="ECO:0007669"/>
    <property type="project" value="TreeGrafter"/>
</dbReference>
<feature type="binding site" evidence="1">
    <location>
        <position position="126"/>
    </location>
    <ligand>
        <name>S-adenosyl-L-methionine</name>
        <dbReference type="ChEBI" id="CHEBI:59789"/>
    </ligand>
</feature>
<feature type="site" description="Interaction with substrate rRNA" evidence="1">
    <location>
        <position position="3"/>
    </location>
</feature>
<dbReference type="Pfam" id="PF04378">
    <property type="entry name" value="RsmJ"/>
    <property type="match status" value="1"/>
</dbReference>
<comment type="subunit">
    <text evidence="1">Monomer.</text>
</comment>
<name>L2F5N7_9GAMM</name>
<dbReference type="InterPro" id="IPR007473">
    <property type="entry name" value="RlmJ"/>
</dbReference>
<organism evidence="2 3">
    <name type="scientific">Moraxella macacae 0408225</name>
    <dbReference type="NCBI Taxonomy" id="1230338"/>
    <lineage>
        <taxon>Bacteria</taxon>
        <taxon>Pseudomonadati</taxon>
        <taxon>Pseudomonadota</taxon>
        <taxon>Gammaproteobacteria</taxon>
        <taxon>Moraxellales</taxon>
        <taxon>Moraxellaceae</taxon>
        <taxon>Moraxella</taxon>
    </lineage>
</organism>
<dbReference type="AlphaFoldDB" id="L2F5N7"/>
<keyword evidence="3" id="KW-1185">Reference proteome</keyword>
<keyword evidence="1" id="KW-0489">Methyltransferase</keyword>
<keyword evidence="1" id="KW-0694">RNA-binding</keyword>
<dbReference type="STRING" id="1230338.MOMA_07456"/>